<feature type="domain" description="SPX" evidence="2">
    <location>
        <begin position="1"/>
        <end position="143"/>
    </location>
</feature>
<reference evidence="3 4" key="1">
    <citation type="journal article" date="2011" name="Science">
        <title>The Selaginella genome identifies genetic changes associated with the evolution of vascular plants.</title>
        <authorList>
            <person name="Banks J.A."/>
            <person name="Nishiyama T."/>
            <person name="Hasebe M."/>
            <person name="Bowman J.L."/>
            <person name="Gribskov M."/>
            <person name="dePamphilis C."/>
            <person name="Albert V.A."/>
            <person name="Aono N."/>
            <person name="Aoyama T."/>
            <person name="Ambrose B.A."/>
            <person name="Ashton N.W."/>
            <person name="Axtell M.J."/>
            <person name="Barker E."/>
            <person name="Barker M.S."/>
            <person name="Bennetzen J.L."/>
            <person name="Bonawitz N.D."/>
            <person name="Chapple C."/>
            <person name="Cheng C."/>
            <person name="Correa L.G."/>
            <person name="Dacre M."/>
            <person name="DeBarry J."/>
            <person name="Dreyer I."/>
            <person name="Elias M."/>
            <person name="Engstrom E.M."/>
            <person name="Estelle M."/>
            <person name="Feng L."/>
            <person name="Finet C."/>
            <person name="Floyd S.K."/>
            <person name="Frommer W.B."/>
            <person name="Fujita T."/>
            <person name="Gramzow L."/>
            <person name="Gutensohn M."/>
            <person name="Harholt J."/>
            <person name="Hattori M."/>
            <person name="Heyl A."/>
            <person name="Hirai T."/>
            <person name="Hiwatashi Y."/>
            <person name="Ishikawa M."/>
            <person name="Iwata M."/>
            <person name="Karol K.G."/>
            <person name="Koehler B."/>
            <person name="Kolukisaoglu U."/>
            <person name="Kubo M."/>
            <person name="Kurata T."/>
            <person name="Lalonde S."/>
            <person name="Li K."/>
            <person name="Li Y."/>
            <person name="Litt A."/>
            <person name="Lyons E."/>
            <person name="Manning G."/>
            <person name="Maruyama T."/>
            <person name="Michael T.P."/>
            <person name="Mikami K."/>
            <person name="Miyazaki S."/>
            <person name="Morinaga S."/>
            <person name="Murata T."/>
            <person name="Mueller-Roeber B."/>
            <person name="Nelson D.R."/>
            <person name="Obara M."/>
            <person name="Oguri Y."/>
            <person name="Olmstead R.G."/>
            <person name="Onodera N."/>
            <person name="Petersen B.L."/>
            <person name="Pils B."/>
            <person name="Prigge M."/>
            <person name="Rensing S.A."/>
            <person name="Riano-Pachon D.M."/>
            <person name="Roberts A.W."/>
            <person name="Sato Y."/>
            <person name="Scheller H.V."/>
            <person name="Schulz B."/>
            <person name="Schulz C."/>
            <person name="Shakirov E.V."/>
            <person name="Shibagaki N."/>
            <person name="Shinohara N."/>
            <person name="Shippen D.E."/>
            <person name="Soerensen I."/>
            <person name="Sotooka R."/>
            <person name="Sugimoto N."/>
            <person name="Sugita M."/>
            <person name="Sumikawa N."/>
            <person name="Tanurdzic M."/>
            <person name="Theissen G."/>
            <person name="Ulvskov P."/>
            <person name="Wakazuki S."/>
            <person name="Weng J.K."/>
            <person name="Willats W.W."/>
            <person name="Wipf D."/>
            <person name="Wolf P.G."/>
            <person name="Yang L."/>
            <person name="Zimmer A.D."/>
            <person name="Zhu Q."/>
            <person name="Mitros T."/>
            <person name="Hellsten U."/>
            <person name="Loque D."/>
            <person name="Otillar R."/>
            <person name="Salamov A."/>
            <person name="Schmutz J."/>
            <person name="Shapiro H."/>
            <person name="Lindquist E."/>
            <person name="Lucas S."/>
            <person name="Rokhsar D."/>
            <person name="Grigoriev I.V."/>
        </authorList>
    </citation>
    <scope>NUCLEOTIDE SEQUENCE [LARGE SCALE GENOMIC DNA]</scope>
</reference>
<dbReference type="OrthoDB" id="9970435at2759"/>
<dbReference type="EMBL" id="GL377674">
    <property type="protein sequence ID" value="EFJ08364.1"/>
    <property type="molecule type" value="Genomic_DNA"/>
</dbReference>
<dbReference type="Proteomes" id="UP000001514">
    <property type="component" value="Unassembled WGS sequence"/>
</dbReference>
<organism evidence="4">
    <name type="scientific">Selaginella moellendorffii</name>
    <name type="common">Spikemoss</name>
    <dbReference type="NCBI Taxonomy" id="88036"/>
    <lineage>
        <taxon>Eukaryota</taxon>
        <taxon>Viridiplantae</taxon>
        <taxon>Streptophyta</taxon>
        <taxon>Embryophyta</taxon>
        <taxon>Tracheophyta</taxon>
        <taxon>Lycopodiopsida</taxon>
        <taxon>Selaginellales</taxon>
        <taxon>Selaginellaceae</taxon>
        <taxon>Selaginella</taxon>
    </lineage>
</organism>
<protein>
    <recommendedName>
        <fullName evidence="2">SPX domain-containing protein</fullName>
    </recommendedName>
</protein>
<dbReference type="HOGENOM" id="CLU_1222405_0_0_1"/>
<keyword evidence="1" id="KW-0472">Membrane</keyword>
<dbReference type="PANTHER" id="PTHR10783">
    <property type="entry name" value="XENOTROPIC AND POLYTROPIC RETROVIRUS RECEPTOR 1-RELATED"/>
    <property type="match status" value="1"/>
</dbReference>
<dbReference type="InParanoid" id="D8T4I7"/>
<feature type="non-terminal residue" evidence="3">
    <location>
        <position position="227"/>
    </location>
</feature>
<keyword evidence="1" id="KW-0812">Transmembrane</keyword>
<dbReference type="Gramene" id="EFJ08364">
    <property type="protein sequence ID" value="EFJ08364"/>
    <property type="gene ID" value="SELMODRAFT_185334"/>
</dbReference>
<sequence length="227" mass="25960">MVVHKKSLRTYVQDEVVYETELRGPSSDAEYVRLFFAKLDSQLNNINYFYKHKENEYVSHARQLQSQLELLFENQGSSKDGGEAFAGTNPAQAAKLLRAGFIEFYRSLGHLKNYCALNRMAFGKILKKHDKVTGKCASETYLRAVNMSHFSTSDKILRMMEQVMSMFTDYFLKGNRRKALACMQPMRQPSSNLNFVLGLFTGCSCSLIVTFVLLLTLPHNHKFPSVQ</sequence>
<accession>D8T4I7</accession>
<dbReference type="InterPro" id="IPR004331">
    <property type="entry name" value="SPX_dom"/>
</dbReference>
<evidence type="ECO:0000313" key="3">
    <source>
        <dbReference type="EMBL" id="EFJ08364.1"/>
    </source>
</evidence>
<gene>
    <name evidence="3" type="ORF">SELMODRAFT_185334</name>
</gene>
<dbReference type="PANTHER" id="PTHR10783:SF103">
    <property type="entry name" value="SOLUTE CARRIER FAMILY 53 MEMBER 1"/>
    <property type="match status" value="1"/>
</dbReference>
<evidence type="ECO:0000313" key="4">
    <source>
        <dbReference type="Proteomes" id="UP000001514"/>
    </source>
</evidence>
<proteinExistence type="predicted"/>
<dbReference type="KEGG" id="smo:SELMODRAFT_185334"/>
<dbReference type="AlphaFoldDB" id="D8T4I7"/>
<dbReference type="PROSITE" id="PS51382">
    <property type="entry name" value="SPX"/>
    <property type="match status" value="1"/>
</dbReference>
<feature type="transmembrane region" description="Helical" evidence="1">
    <location>
        <begin position="193"/>
        <end position="217"/>
    </location>
</feature>
<evidence type="ECO:0000256" key="1">
    <source>
        <dbReference type="SAM" id="Phobius"/>
    </source>
</evidence>
<name>D8T4I7_SELML</name>
<dbReference type="Pfam" id="PF03105">
    <property type="entry name" value="SPX"/>
    <property type="match status" value="2"/>
</dbReference>
<evidence type="ECO:0000259" key="2">
    <source>
        <dbReference type="PROSITE" id="PS51382"/>
    </source>
</evidence>
<dbReference type="eggNOG" id="KOG1162">
    <property type="taxonomic scope" value="Eukaryota"/>
</dbReference>
<keyword evidence="4" id="KW-1185">Reference proteome</keyword>
<keyword evidence="1" id="KW-1133">Transmembrane helix</keyword>